<evidence type="ECO:0000256" key="3">
    <source>
        <dbReference type="SAM" id="Phobius"/>
    </source>
</evidence>
<protein>
    <submittedName>
        <fullName evidence="5">Sugar transferase</fullName>
    </submittedName>
</protein>
<dbReference type="PANTHER" id="PTHR30576">
    <property type="entry name" value="COLANIC BIOSYNTHESIS UDP-GLUCOSE LIPID CARRIER TRANSFERASE"/>
    <property type="match status" value="1"/>
</dbReference>
<evidence type="ECO:0000259" key="4">
    <source>
        <dbReference type="Pfam" id="PF02397"/>
    </source>
</evidence>
<keyword evidence="3" id="KW-1133">Transmembrane helix</keyword>
<comment type="similarity">
    <text evidence="1">Belongs to the bacterial sugar transferase family.</text>
</comment>
<keyword evidence="2" id="KW-0270">Exopolysaccharide synthesis</keyword>
<name>A0AA41YKD1_9PROT</name>
<reference evidence="5" key="2">
    <citation type="submission" date="2022-10" db="EMBL/GenBank/DDBJ databases">
        <authorList>
            <person name="Trinh H.N."/>
        </authorList>
    </citation>
    <scope>NUCLEOTIDE SEQUENCE</scope>
    <source>
        <strain evidence="5">RN2-1</strain>
    </source>
</reference>
<keyword evidence="5" id="KW-0808">Transferase</keyword>
<feature type="domain" description="Bacterial sugar transferase" evidence="4">
    <location>
        <begin position="30"/>
        <end position="223"/>
    </location>
</feature>
<keyword evidence="3" id="KW-0812">Transmembrane</keyword>
<dbReference type="GO" id="GO:0000271">
    <property type="term" value="P:polysaccharide biosynthetic process"/>
    <property type="evidence" value="ECO:0007669"/>
    <property type="project" value="UniProtKB-KW"/>
</dbReference>
<dbReference type="EMBL" id="JAPDNT010000008">
    <property type="protein sequence ID" value="MCW3475409.1"/>
    <property type="molecule type" value="Genomic_DNA"/>
</dbReference>
<sequence>MSNRKMTRDAIPAAALFAGSYIPASVAGTKRALDIFAALVLLLVTAPLWPLIALAIKLDSRGPVIYRQMRVGRAMADRTELFMILKFRSMRADAEARSGAVWASRRDPRITRVGSVLRKTRLDEIPQLVNVLRGDMSLIGPRPERPAFYRRLERIAPFFADRTVGLRPGITGLAQVRQGYDSCDADVVRKVGFDAAYAMRLSDFRIWVVSDISIILRTCIVMVSGRGQ</sequence>
<keyword evidence="3" id="KW-0472">Membrane</keyword>
<gene>
    <name evidence="5" type="ORF">OL599_12570</name>
</gene>
<reference evidence="5" key="1">
    <citation type="submission" date="2022-09" db="EMBL/GenBank/DDBJ databases">
        <title>Rhodovastum sp. nov. RN2-1 isolated from soil in Seongnam, South Korea.</title>
        <authorList>
            <person name="Le N.T."/>
        </authorList>
    </citation>
    <scope>NUCLEOTIDE SEQUENCE</scope>
    <source>
        <strain evidence="5">RN2-1</strain>
    </source>
</reference>
<proteinExistence type="inferred from homology"/>
<keyword evidence="6" id="KW-1185">Reference proteome</keyword>
<dbReference type="InterPro" id="IPR003362">
    <property type="entry name" value="Bact_transf"/>
</dbReference>
<organism evidence="5 6">
    <name type="scientific">Limobrevibacterium gyesilva</name>
    <dbReference type="NCBI Taxonomy" id="2991712"/>
    <lineage>
        <taxon>Bacteria</taxon>
        <taxon>Pseudomonadati</taxon>
        <taxon>Pseudomonadota</taxon>
        <taxon>Alphaproteobacteria</taxon>
        <taxon>Acetobacterales</taxon>
        <taxon>Acetobacteraceae</taxon>
        <taxon>Limobrevibacterium</taxon>
    </lineage>
</organism>
<dbReference type="Pfam" id="PF02397">
    <property type="entry name" value="Bac_transf"/>
    <property type="match status" value="1"/>
</dbReference>
<accession>A0AA41YKD1</accession>
<evidence type="ECO:0000313" key="6">
    <source>
        <dbReference type="Proteomes" id="UP001165679"/>
    </source>
</evidence>
<comment type="caution">
    <text evidence="5">The sequence shown here is derived from an EMBL/GenBank/DDBJ whole genome shotgun (WGS) entry which is preliminary data.</text>
</comment>
<dbReference type="Proteomes" id="UP001165679">
    <property type="component" value="Unassembled WGS sequence"/>
</dbReference>
<dbReference type="GO" id="GO:0016780">
    <property type="term" value="F:phosphotransferase activity, for other substituted phosphate groups"/>
    <property type="evidence" value="ECO:0007669"/>
    <property type="project" value="TreeGrafter"/>
</dbReference>
<dbReference type="RefSeq" id="WP_264714120.1">
    <property type="nucleotide sequence ID" value="NZ_JAPDNT010000008.1"/>
</dbReference>
<evidence type="ECO:0000256" key="1">
    <source>
        <dbReference type="ARBA" id="ARBA00006464"/>
    </source>
</evidence>
<evidence type="ECO:0000256" key="2">
    <source>
        <dbReference type="ARBA" id="ARBA00023169"/>
    </source>
</evidence>
<dbReference type="PANTHER" id="PTHR30576:SF0">
    <property type="entry name" value="UNDECAPRENYL-PHOSPHATE N-ACETYLGALACTOSAMINYL 1-PHOSPHATE TRANSFERASE-RELATED"/>
    <property type="match status" value="1"/>
</dbReference>
<feature type="transmembrane region" description="Helical" evidence="3">
    <location>
        <begin position="37"/>
        <end position="58"/>
    </location>
</feature>
<dbReference type="AlphaFoldDB" id="A0AA41YKD1"/>
<evidence type="ECO:0000313" key="5">
    <source>
        <dbReference type="EMBL" id="MCW3475409.1"/>
    </source>
</evidence>